<evidence type="ECO:0000259" key="1">
    <source>
        <dbReference type="Pfam" id="PF10551"/>
    </source>
</evidence>
<gene>
    <name evidence="2" type="ORF">A4A49_62170</name>
</gene>
<reference evidence="2" key="1">
    <citation type="submission" date="2016-11" db="EMBL/GenBank/DDBJ databases">
        <title>The genome of Nicotiana attenuata.</title>
        <authorList>
            <person name="Xu S."/>
            <person name="Brockmoeller T."/>
            <person name="Gaquerel E."/>
            <person name="Navarro A."/>
            <person name="Kuhl H."/>
            <person name="Gase K."/>
            <person name="Ling Z."/>
            <person name="Zhou W."/>
            <person name="Kreitzer C."/>
            <person name="Stanke M."/>
            <person name="Tang H."/>
            <person name="Lyons E."/>
            <person name="Pandey P."/>
            <person name="Pandey S.P."/>
            <person name="Timmermann B."/>
            <person name="Baldwin I.T."/>
        </authorList>
    </citation>
    <scope>NUCLEOTIDE SEQUENCE [LARGE SCALE GENOMIC DNA]</scope>
    <source>
        <strain evidence="2">UT</strain>
    </source>
</reference>
<dbReference type="PANTHER" id="PTHR31973:SF189">
    <property type="entry name" value="TRANSPOSASE, MUDR, PLANT, MULE TRANSPOSASE DOMAIN PROTEIN-RELATED"/>
    <property type="match status" value="1"/>
</dbReference>
<dbReference type="InterPro" id="IPR018289">
    <property type="entry name" value="MULE_transposase_dom"/>
</dbReference>
<proteinExistence type="predicted"/>
<dbReference type="EMBL" id="MJEQ01000324">
    <property type="protein sequence ID" value="OIT37334.1"/>
    <property type="molecule type" value="Genomic_DNA"/>
</dbReference>
<feature type="non-terminal residue" evidence="2">
    <location>
        <position position="1"/>
    </location>
</feature>
<evidence type="ECO:0000313" key="3">
    <source>
        <dbReference type="Proteomes" id="UP000187609"/>
    </source>
</evidence>
<evidence type="ECO:0000313" key="2">
    <source>
        <dbReference type="EMBL" id="OIT37334.1"/>
    </source>
</evidence>
<dbReference type="Proteomes" id="UP000187609">
    <property type="component" value="Unassembled WGS sequence"/>
</dbReference>
<comment type="caution">
    <text evidence="2">The sequence shown here is derived from an EMBL/GenBank/DDBJ whole genome shotgun (WGS) entry which is preliminary data.</text>
</comment>
<dbReference type="Gramene" id="OIT37334">
    <property type="protein sequence ID" value="OIT37334"/>
    <property type="gene ID" value="A4A49_62170"/>
</dbReference>
<protein>
    <recommendedName>
        <fullName evidence="1">MULE transposase domain-containing protein</fullName>
    </recommendedName>
</protein>
<feature type="non-terminal residue" evidence="2">
    <location>
        <position position="106"/>
    </location>
</feature>
<dbReference type="AlphaFoldDB" id="A0A314L8V9"/>
<organism evidence="2 3">
    <name type="scientific">Nicotiana attenuata</name>
    <name type="common">Coyote tobacco</name>
    <dbReference type="NCBI Taxonomy" id="49451"/>
    <lineage>
        <taxon>Eukaryota</taxon>
        <taxon>Viridiplantae</taxon>
        <taxon>Streptophyta</taxon>
        <taxon>Embryophyta</taxon>
        <taxon>Tracheophyta</taxon>
        <taxon>Spermatophyta</taxon>
        <taxon>Magnoliopsida</taxon>
        <taxon>eudicotyledons</taxon>
        <taxon>Gunneridae</taxon>
        <taxon>Pentapetalae</taxon>
        <taxon>asterids</taxon>
        <taxon>lamiids</taxon>
        <taxon>Solanales</taxon>
        <taxon>Solanaceae</taxon>
        <taxon>Nicotianoideae</taxon>
        <taxon>Nicotianeae</taxon>
        <taxon>Nicotiana</taxon>
    </lineage>
</organism>
<dbReference type="Pfam" id="PF10551">
    <property type="entry name" value="MULE"/>
    <property type="match status" value="1"/>
</dbReference>
<accession>A0A314L8V9</accession>
<dbReference type="STRING" id="49451.A0A314L8V9"/>
<feature type="domain" description="MULE transposase" evidence="1">
    <location>
        <begin position="63"/>
        <end position="106"/>
    </location>
</feature>
<dbReference type="PANTHER" id="PTHR31973">
    <property type="entry name" value="POLYPROTEIN, PUTATIVE-RELATED"/>
    <property type="match status" value="1"/>
</dbReference>
<sequence>SFLDEYNKLEEYAQELRESNPGSDVVIQIFKNALEEDKRRFLRMYLCFQALMNGFKIGLGPFIGLDGTFLKGKCQGMLLVVVAQDSGKHFYSLAWAVLHKENSRTW</sequence>
<keyword evidence="3" id="KW-1185">Reference proteome</keyword>
<name>A0A314L8V9_NICAT</name>